<feature type="region of interest" description="Disordered" evidence="1">
    <location>
        <begin position="640"/>
        <end position="714"/>
    </location>
</feature>
<evidence type="ECO:0000313" key="2">
    <source>
        <dbReference type="EMBL" id="GLI64541.1"/>
    </source>
</evidence>
<evidence type="ECO:0000256" key="1">
    <source>
        <dbReference type="SAM" id="MobiDB-lite"/>
    </source>
</evidence>
<feature type="non-terminal residue" evidence="2">
    <location>
        <position position="1"/>
    </location>
</feature>
<gene>
    <name evidence="2" type="ORF">VaNZ11_007835</name>
</gene>
<accession>A0ABQ5S4B0</accession>
<comment type="caution">
    <text evidence="2">The sequence shown here is derived from an EMBL/GenBank/DDBJ whole genome shotgun (WGS) entry which is preliminary data.</text>
</comment>
<protein>
    <submittedName>
        <fullName evidence="2">Uncharacterized protein</fullName>
    </submittedName>
</protein>
<dbReference type="Proteomes" id="UP001165090">
    <property type="component" value="Unassembled WGS sequence"/>
</dbReference>
<name>A0ABQ5S4B0_9CHLO</name>
<feature type="compositionally biased region" description="Basic and acidic residues" evidence="1">
    <location>
        <begin position="641"/>
        <end position="654"/>
    </location>
</feature>
<evidence type="ECO:0000313" key="3">
    <source>
        <dbReference type="Proteomes" id="UP001165090"/>
    </source>
</evidence>
<feature type="compositionally biased region" description="Low complexity" evidence="1">
    <location>
        <begin position="489"/>
        <end position="501"/>
    </location>
</feature>
<reference evidence="2 3" key="1">
    <citation type="journal article" date="2023" name="IScience">
        <title>Expanded male sex-determining region conserved during the evolution of homothallism in the green alga Volvox.</title>
        <authorList>
            <person name="Yamamoto K."/>
            <person name="Matsuzaki R."/>
            <person name="Mahakham W."/>
            <person name="Heman W."/>
            <person name="Sekimoto H."/>
            <person name="Kawachi M."/>
            <person name="Minakuchi Y."/>
            <person name="Toyoda A."/>
            <person name="Nozaki H."/>
        </authorList>
    </citation>
    <scope>NUCLEOTIDE SEQUENCE [LARGE SCALE GENOMIC DNA]</scope>
    <source>
        <strain evidence="2 3">NIES-4468</strain>
    </source>
</reference>
<proteinExistence type="predicted"/>
<feature type="region of interest" description="Disordered" evidence="1">
    <location>
        <begin position="487"/>
        <end position="511"/>
    </location>
</feature>
<feature type="compositionally biased region" description="Low complexity" evidence="1">
    <location>
        <begin position="363"/>
        <end position="377"/>
    </location>
</feature>
<feature type="compositionally biased region" description="Low complexity" evidence="1">
    <location>
        <begin position="662"/>
        <end position="675"/>
    </location>
</feature>
<organism evidence="2 3">
    <name type="scientific">Volvox africanus</name>
    <dbReference type="NCBI Taxonomy" id="51714"/>
    <lineage>
        <taxon>Eukaryota</taxon>
        <taxon>Viridiplantae</taxon>
        <taxon>Chlorophyta</taxon>
        <taxon>core chlorophytes</taxon>
        <taxon>Chlorophyceae</taxon>
        <taxon>CS clade</taxon>
        <taxon>Chlamydomonadales</taxon>
        <taxon>Volvocaceae</taxon>
        <taxon>Volvox</taxon>
    </lineage>
</organism>
<dbReference type="EMBL" id="BSDZ01000020">
    <property type="protein sequence ID" value="GLI64541.1"/>
    <property type="molecule type" value="Genomic_DNA"/>
</dbReference>
<sequence length="714" mass="73763">PSFVATSAPGQEADTIGPNLWQLVYRDRLVGWRGVLAVFRWLQLHGCPEAVSGSLHRQQLLLALRYLHINIGSNEGNGGGGDGAVPTAEAAEATGRRLAAEAVRSHQRLDPQPRVTEALAAELLLAAPDMVPCLLSLLSNDSGLVVELAAAGLADFLALDQARLDRERAAAEASRAAEAEAAARAGGGGAARDAKARPRLRVHPDEASIAHLVQLSSNSGRSIVAQLRDGVRSPGIIKQVSRCLVNLWAAPPVPRVRTMQPAASGAASRRPAAMPPLEGGVWQLQEYSARGDPLCLLHTVITFRQAAIATPWVSDDAGGGDIGGGSGLHSSSQSWRLPFPLPTTQSSLIFPSGPILPPPPSSSSPSGLGPTHGSLGLHRITYNGGAGTGTAGRGFSGGGNCANSHRQSMARERPAITAATPTPYPRLPLVGPDGRPLGGRSAALLALGGGTGSCCSGGGGGGGATSGGPVIELLGGGYEVMLPRHGADTTPTRASPTATAGPDGGGGGGPLSDRGFLPFEAEEFRLSGWVDPASGEWCMERHCINVPYALMYKGYSDAYGCWGTYTVQQELVAAAAATGLQGAHMAAGMAAATTATTASTIGSAGSSSIRRLRLFRLFRDPSLEPPKDLLKLLAAMQDDEANSRRDTATVDVDNHQSPPPQQQQQQEQQQQQQQQAAPDLGEGGGGCVNDDTDAMSCEGSDADPNMPHLEPLYG</sequence>
<feature type="region of interest" description="Disordered" evidence="1">
    <location>
        <begin position="355"/>
        <end position="381"/>
    </location>
</feature>
<keyword evidence="3" id="KW-1185">Reference proteome</keyword>